<dbReference type="InterPro" id="IPR001647">
    <property type="entry name" value="HTH_TetR"/>
</dbReference>
<dbReference type="Proteomes" id="UP001243286">
    <property type="component" value="Unassembled WGS sequence"/>
</dbReference>
<comment type="caution">
    <text evidence="4">The sequence shown here is derived from an EMBL/GenBank/DDBJ whole genome shotgun (WGS) entry which is preliminary data.</text>
</comment>
<evidence type="ECO:0000256" key="2">
    <source>
        <dbReference type="PROSITE-ProRule" id="PRU00335"/>
    </source>
</evidence>
<sequence>MTLSDKEYLILDAAMACFSELGYKGTTIERIAKRAHVGKPTVYQLFESKLDLFETLVTRVLQDMKAEAENAYVMTASVEENKQAMIDAIVNHQHEHLFILQITQETHTLKLQEMFELRMRIEQHIVEYIKNLLETRLELEQRSPEIPVEVTAFLLFKTYVALISEWPLIGQPLDLKTISQAMLKLL</sequence>
<dbReference type="RefSeq" id="WP_014969530.1">
    <property type="nucleotide sequence ID" value="NZ_JANJYY010000061.1"/>
</dbReference>
<dbReference type="PANTHER" id="PTHR43479:SF11">
    <property type="entry name" value="ACREF_ENVCD OPERON REPRESSOR-RELATED"/>
    <property type="match status" value="1"/>
</dbReference>
<evidence type="ECO:0000259" key="3">
    <source>
        <dbReference type="PROSITE" id="PS50977"/>
    </source>
</evidence>
<dbReference type="SUPFAM" id="SSF46689">
    <property type="entry name" value="Homeodomain-like"/>
    <property type="match status" value="1"/>
</dbReference>
<dbReference type="InterPro" id="IPR050624">
    <property type="entry name" value="HTH-type_Tx_Regulator"/>
</dbReference>
<dbReference type="Gene3D" id="1.10.10.60">
    <property type="entry name" value="Homeodomain-like"/>
    <property type="match status" value="1"/>
</dbReference>
<reference evidence="4 5" key="1">
    <citation type="submission" date="2023-04" db="EMBL/GenBank/DDBJ databases">
        <title>Antarctic isolates genomes.</title>
        <authorList>
            <person name="Dimov S.G."/>
        </authorList>
    </citation>
    <scope>NUCLEOTIDE SEQUENCE [LARGE SCALE GENOMIC DNA]</scope>
    <source>
        <strain evidence="4 5">AL19</strain>
    </source>
</reference>
<gene>
    <name evidence="4" type="ORF">QK289_08260</name>
</gene>
<evidence type="ECO:0000256" key="1">
    <source>
        <dbReference type="ARBA" id="ARBA00023125"/>
    </source>
</evidence>
<dbReference type="PRINTS" id="PR00455">
    <property type="entry name" value="HTHTETR"/>
</dbReference>
<dbReference type="PROSITE" id="PS50977">
    <property type="entry name" value="HTH_TETR_2"/>
    <property type="match status" value="1"/>
</dbReference>
<accession>A0ABT6R227</accession>
<dbReference type="Pfam" id="PF00440">
    <property type="entry name" value="TetR_N"/>
    <property type="match status" value="1"/>
</dbReference>
<evidence type="ECO:0000313" key="4">
    <source>
        <dbReference type="EMBL" id="MDI3234994.1"/>
    </source>
</evidence>
<feature type="DNA-binding region" description="H-T-H motif" evidence="2">
    <location>
        <begin position="27"/>
        <end position="46"/>
    </location>
</feature>
<name>A0ABT6R227_9BACL</name>
<dbReference type="EMBL" id="JASBQV010000010">
    <property type="protein sequence ID" value="MDI3234994.1"/>
    <property type="molecule type" value="Genomic_DNA"/>
</dbReference>
<dbReference type="PANTHER" id="PTHR43479">
    <property type="entry name" value="ACREF/ENVCD OPERON REPRESSOR-RELATED"/>
    <property type="match status" value="1"/>
</dbReference>
<evidence type="ECO:0000313" key="5">
    <source>
        <dbReference type="Proteomes" id="UP001243286"/>
    </source>
</evidence>
<dbReference type="Gene3D" id="1.10.357.10">
    <property type="entry name" value="Tetracycline Repressor, domain 2"/>
    <property type="match status" value="1"/>
</dbReference>
<feature type="domain" description="HTH tetR-type" evidence="3">
    <location>
        <begin position="4"/>
        <end position="64"/>
    </location>
</feature>
<keyword evidence="5" id="KW-1185">Reference proteome</keyword>
<organism evidence="4 5">
    <name type="scientific">Exiguobacterium antarcticum</name>
    <dbReference type="NCBI Taxonomy" id="132920"/>
    <lineage>
        <taxon>Bacteria</taxon>
        <taxon>Bacillati</taxon>
        <taxon>Bacillota</taxon>
        <taxon>Bacilli</taxon>
        <taxon>Bacillales</taxon>
        <taxon>Bacillales Family XII. Incertae Sedis</taxon>
        <taxon>Exiguobacterium</taxon>
    </lineage>
</organism>
<dbReference type="InterPro" id="IPR009057">
    <property type="entry name" value="Homeodomain-like_sf"/>
</dbReference>
<protein>
    <submittedName>
        <fullName evidence="4">TetR/AcrR family transcriptional regulator</fullName>
    </submittedName>
</protein>
<keyword evidence="1 2" id="KW-0238">DNA-binding</keyword>
<proteinExistence type="predicted"/>